<evidence type="ECO:0000313" key="4">
    <source>
        <dbReference type="Proteomes" id="UP000295380"/>
    </source>
</evidence>
<proteinExistence type="predicted"/>
<keyword evidence="4" id="KW-1185">Reference proteome</keyword>
<dbReference type="EMBL" id="SOBR01000001">
    <property type="protein sequence ID" value="TDU24906.1"/>
    <property type="molecule type" value="Genomic_DNA"/>
</dbReference>
<protein>
    <submittedName>
        <fullName evidence="3">Uncharacterized protein</fullName>
    </submittedName>
</protein>
<evidence type="ECO:0000256" key="2">
    <source>
        <dbReference type="SAM" id="Phobius"/>
    </source>
</evidence>
<feature type="transmembrane region" description="Helical" evidence="2">
    <location>
        <begin position="89"/>
        <end position="111"/>
    </location>
</feature>
<comment type="caution">
    <text evidence="3">The sequence shown here is derived from an EMBL/GenBank/DDBJ whole genome shotgun (WGS) entry which is preliminary data.</text>
</comment>
<feature type="compositionally biased region" description="Basic and acidic residues" evidence="1">
    <location>
        <begin position="141"/>
        <end position="155"/>
    </location>
</feature>
<dbReference type="Proteomes" id="UP000295380">
    <property type="component" value="Unassembled WGS sequence"/>
</dbReference>
<gene>
    <name evidence="3" type="ORF">C8E00_101291</name>
</gene>
<keyword evidence="2" id="KW-0812">Transmembrane</keyword>
<reference evidence="3 4" key="1">
    <citation type="submission" date="2019-03" db="EMBL/GenBank/DDBJ databases">
        <title>Genomic Encyclopedia of Type Strains, Phase IV (KMG-IV): sequencing the most valuable type-strain genomes for metagenomic binning, comparative biology and taxonomic classification.</title>
        <authorList>
            <person name="Goeker M."/>
        </authorList>
    </citation>
    <scope>NUCLEOTIDE SEQUENCE [LARGE SCALE GENOMIC DNA]</scope>
    <source>
        <strain evidence="3 4">DSM 6770</strain>
    </source>
</reference>
<feature type="transmembrane region" description="Helical" evidence="2">
    <location>
        <begin position="39"/>
        <end position="59"/>
    </location>
</feature>
<name>A0A4V3F4E4_9GAMM</name>
<sequence length="155" mass="16555">MLISDSLPQLWLSYLVLSLLVLATGYLGVGFLPRLPRWIVTGVVAGMLWSVAPFTSPLVEKGEHYSGLAPAVVVTAVGALQGDGGQLSVATPLLLVGMAMGGVLGALIYMWRRRRDSNGSSDDDAPRGGRGQRRATQTRGGARDDDVRRREPVLN</sequence>
<keyword evidence="2" id="KW-0472">Membrane</keyword>
<evidence type="ECO:0000256" key="1">
    <source>
        <dbReference type="SAM" id="MobiDB-lite"/>
    </source>
</evidence>
<keyword evidence="2" id="KW-1133">Transmembrane helix</keyword>
<organism evidence="3 4">
    <name type="scientific">Chromohalobacter marismortui</name>
    <dbReference type="NCBI Taxonomy" id="42055"/>
    <lineage>
        <taxon>Bacteria</taxon>
        <taxon>Pseudomonadati</taxon>
        <taxon>Pseudomonadota</taxon>
        <taxon>Gammaproteobacteria</taxon>
        <taxon>Oceanospirillales</taxon>
        <taxon>Halomonadaceae</taxon>
        <taxon>Chromohalobacter</taxon>
    </lineage>
</organism>
<dbReference type="OrthoDB" id="6182707at2"/>
<feature type="region of interest" description="Disordered" evidence="1">
    <location>
        <begin position="117"/>
        <end position="155"/>
    </location>
</feature>
<feature type="transmembrane region" description="Helical" evidence="2">
    <location>
        <begin position="12"/>
        <end position="32"/>
    </location>
</feature>
<accession>A0A4V3F4E4</accession>
<dbReference type="AlphaFoldDB" id="A0A4V3F4E4"/>
<evidence type="ECO:0000313" key="3">
    <source>
        <dbReference type="EMBL" id="TDU24906.1"/>
    </source>
</evidence>
<dbReference type="RefSeq" id="WP_133693667.1">
    <property type="nucleotide sequence ID" value="NZ_SOBR01000001.1"/>
</dbReference>